<reference evidence="11" key="1">
    <citation type="journal article" date="2022" name="bioRxiv">
        <title>Genomics of Preaxostyla Flagellates Illuminates Evolutionary Transitions and the Path Towards Mitochondrial Loss.</title>
        <authorList>
            <person name="Novak L.V.F."/>
            <person name="Treitli S.C."/>
            <person name="Pyrih J."/>
            <person name="Halakuc P."/>
            <person name="Pipaliya S.V."/>
            <person name="Vacek V."/>
            <person name="Brzon O."/>
            <person name="Soukal P."/>
            <person name="Eme L."/>
            <person name="Dacks J.B."/>
            <person name="Karnkowska A."/>
            <person name="Elias M."/>
            <person name="Hampl V."/>
        </authorList>
    </citation>
    <scope>NUCLEOTIDE SEQUENCE</scope>
    <source>
        <strain evidence="11">RCP-MX</strain>
    </source>
</reference>
<keyword evidence="5" id="KW-0732">Signal</keyword>
<evidence type="ECO:0000256" key="3">
    <source>
        <dbReference type="ARBA" id="ARBA00004613"/>
    </source>
</evidence>
<evidence type="ECO:0000313" key="12">
    <source>
        <dbReference type="Proteomes" id="UP001141327"/>
    </source>
</evidence>
<evidence type="ECO:0000256" key="6">
    <source>
        <dbReference type="ARBA" id="ARBA00023136"/>
    </source>
</evidence>
<evidence type="ECO:0000256" key="4">
    <source>
        <dbReference type="ARBA" id="ARBA00022525"/>
    </source>
</evidence>
<evidence type="ECO:0000259" key="10">
    <source>
        <dbReference type="Pfam" id="PF01833"/>
    </source>
</evidence>
<feature type="compositionally biased region" description="Low complexity" evidence="8">
    <location>
        <begin position="65"/>
        <end position="76"/>
    </location>
</feature>
<keyword evidence="9" id="KW-1133">Transmembrane helix</keyword>
<evidence type="ECO:0000256" key="1">
    <source>
        <dbReference type="ARBA" id="ARBA00004196"/>
    </source>
</evidence>
<feature type="region of interest" description="Disordered" evidence="8">
    <location>
        <begin position="65"/>
        <end position="89"/>
    </location>
</feature>
<keyword evidence="7" id="KW-0998">Cell outer membrane</keyword>
<feature type="transmembrane region" description="Helical" evidence="9">
    <location>
        <begin position="190"/>
        <end position="208"/>
    </location>
</feature>
<keyword evidence="6 9" id="KW-0472">Membrane</keyword>
<keyword evidence="9" id="KW-0812">Transmembrane</keyword>
<dbReference type="InterPro" id="IPR014756">
    <property type="entry name" value="Ig_E-set"/>
</dbReference>
<evidence type="ECO:0000256" key="5">
    <source>
        <dbReference type="ARBA" id="ARBA00022729"/>
    </source>
</evidence>
<gene>
    <name evidence="11" type="ORF">PAPYR_7969</name>
</gene>
<evidence type="ECO:0000256" key="2">
    <source>
        <dbReference type="ARBA" id="ARBA00004442"/>
    </source>
</evidence>
<dbReference type="InterPro" id="IPR003368">
    <property type="entry name" value="POMP_repeat"/>
</dbReference>
<evidence type="ECO:0000256" key="8">
    <source>
        <dbReference type="SAM" id="MobiDB-lite"/>
    </source>
</evidence>
<feature type="compositionally biased region" description="Pro residues" evidence="8">
    <location>
        <begin position="77"/>
        <end position="86"/>
    </location>
</feature>
<accession>A0ABQ8UBT1</accession>
<evidence type="ECO:0000256" key="9">
    <source>
        <dbReference type="SAM" id="Phobius"/>
    </source>
</evidence>
<dbReference type="InterPro" id="IPR013783">
    <property type="entry name" value="Ig-like_fold"/>
</dbReference>
<comment type="subcellular location">
    <subcellularLocation>
        <location evidence="1">Cell envelope</location>
    </subcellularLocation>
    <subcellularLocation>
        <location evidence="2">Cell outer membrane</location>
    </subcellularLocation>
    <subcellularLocation>
        <location evidence="3">Secreted</location>
    </subcellularLocation>
</comment>
<dbReference type="EMBL" id="JAPMOS010000062">
    <property type="protein sequence ID" value="KAJ4456749.1"/>
    <property type="molecule type" value="Genomic_DNA"/>
</dbReference>
<feature type="transmembrane region" description="Helical" evidence="9">
    <location>
        <begin position="163"/>
        <end position="184"/>
    </location>
</feature>
<protein>
    <recommendedName>
        <fullName evidence="10">IPT/TIG domain-containing protein</fullName>
    </recommendedName>
</protein>
<feature type="region of interest" description="Disordered" evidence="8">
    <location>
        <begin position="504"/>
        <end position="546"/>
    </location>
</feature>
<evidence type="ECO:0000313" key="11">
    <source>
        <dbReference type="EMBL" id="KAJ4456749.1"/>
    </source>
</evidence>
<dbReference type="Pfam" id="PF02415">
    <property type="entry name" value="Chlam_PMP"/>
    <property type="match status" value="1"/>
</dbReference>
<dbReference type="SUPFAM" id="SSF81296">
    <property type="entry name" value="E set domains"/>
    <property type="match status" value="1"/>
</dbReference>
<dbReference type="CDD" id="cd00603">
    <property type="entry name" value="IPT_PCSR"/>
    <property type="match status" value="1"/>
</dbReference>
<name>A0ABQ8UBT1_9EUKA</name>
<sequence>MVGRRRTADFPRPTVATCRCLLGPLLERTRRLEDLLHRPNGDCHFRKPVTISAAVSALCTLLTPNSATTSTSTSSPLQPPSPPPERPMSRLILPRRAWGSEPRSPQPLSEAEQDALRGAAGWRIPRPSSRHWCCGGALAAASASNVLHVNVEKVSLRKPMRMMVVIMANVNWICLIVSLLACSLFDDNTALVRGGAICAYGASAWVMMTRSTVSNNRALPIVRDGQITTSGLGGAFYCKGGRMSDQDSILTGNGYSDVTDSFNIPSVTCLESNFCTPCGPTNACQRRQIEQTRFYELVYVETIPTSQSRPETKPVYNLVDSVIPAEVSTEGGARLTLTGYFGETGADLRRIQVAGADCTDLVWMSRTWAECTAPALTPGLHELTVSSNLFTGLSHAVLNFKDPKSVADLAELSLTEGDLSPPFQSGVFSYKATVTSGSLHVAATPLSAGAAVTVDGEPTTIPMPLRDGNNLVTVSDLTGWQIPAAVHHLRACYSARAHASAHARASARAHANTGRANTNPDCDPDPGPGSQRECGPGWRQRGPRCRRGGPRLCCRRSGHLPHPFRIVPPLSLRPRG</sequence>
<evidence type="ECO:0000256" key="7">
    <source>
        <dbReference type="ARBA" id="ARBA00023237"/>
    </source>
</evidence>
<dbReference type="Proteomes" id="UP001141327">
    <property type="component" value="Unassembled WGS sequence"/>
</dbReference>
<keyword evidence="12" id="KW-1185">Reference proteome</keyword>
<organism evidence="11 12">
    <name type="scientific">Paratrimastix pyriformis</name>
    <dbReference type="NCBI Taxonomy" id="342808"/>
    <lineage>
        <taxon>Eukaryota</taxon>
        <taxon>Metamonada</taxon>
        <taxon>Preaxostyla</taxon>
        <taxon>Paratrimastigidae</taxon>
        <taxon>Paratrimastix</taxon>
    </lineage>
</organism>
<proteinExistence type="predicted"/>
<keyword evidence="4" id="KW-0964">Secreted</keyword>
<dbReference type="InterPro" id="IPR002909">
    <property type="entry name" value="IPT_dom"/>
</dbReference>
<comment type="caution">
    <text evidence="11">The sequence shown here is derived from an EMBL/GenBank/DDBJ whole genome shotgun (WGS) entry which is preliminary data.</text>
</comment>
<feature type="domain" description="IPT/TIG" evidence="10">
    <location>
        <begin position="319"/>
        <end position="394"/>
    </location>
</feature>
<dbReference type="Gene3D" id="2.60.40.10">
    <property type="entry name" value="Immunoglobulins"/>
    <property type="match status" value="1"/>
</dbReference>
<dbReference type="Pfam" id="PF01833">
    <property type="entry name" value="TIG"/>
    <property type="match status" value="1"/>
</dbReference>